<dbReference type="AlphaFoldDB" id="A0A9N9P9W3"/>
<evidence type="ECO:0000313" key="2">
    <source>
        <dbReference type="Proteomes" id="UP000789759"/>
    </source>
</evidence>
<keyword evidence="2" id="KW-1185">Reference proteome</keyword>
<dbReference type="EMBL" id="CAJVQA010029293">
    <property type="protein sequence ID" value="CAG8796573.1"/>
    <property type="molecule type" value="Genomic_DNA"/>
</dbReference>
<comment type="caution">
    <text evidence="1">The sequence shown here is derived from an EMBL/GenBank/DDBJ whole genome shotgun (WGS) entry which is preliminary data.</text>
</comment>
<evidence type="ECO:0000313" key="1">
    <source>
        <dbReference type="EMBL" id="CAG8796573.1"/>
    </source>
</evidence>
<dbReference type="Proteomes" id="UP000789759">
    <property type="component" value="Unassembled WGS sequence"/>
</dbReference>
<dbReference type="OrthoDB" id="2319705at2759"/>
<gene>
    <name evidence="1" type="ORF">CPELLU_LOCUS17381</name>
</gene>
<accession>A0A9N9P9W3</accession>
<sequence>MTIEDSQNYLEYNLNKHLHLASKALAEEIQKQHYKKFLYWPTEIETQESDVEILINSAYKSGNNFYIIWSCIGWIKVKDYVSSKNKYNASFEEKPDIKLVIFNFKKLQPLENSAQKNYEKALESLGNTKKLNWNKF</sequence>
<protein>
    <submittedName>
        <fullName evidence="1">5963_t:CDS:1</fullName>
    </submittedName>
</protein>
<name>A0A9N9P9W3_9GLOM</name>
<organism evidence="1 2">
    <name type="scientific">Cetraspora pellucida</name>
    <dbReference type="NCBI Taxonomy" id="1433469"/>
    <lineage>
        <taxon>Eukaryota</taxon>
        <taxon>Fungi</taxon>
        <taxon>Fungi incertae sedis</taxon>
        <taxon>Mucoromycota</taxon>
        <taxon>Glomeromycotina</taxon>
        <taxon>Glomeromycetes</taxon>
        <taxon>Diversisporales</taxon>
        <taxon>Gigasporaceae</taxon>
        <taxon>Cetraspora</taxon>
    </lineage>
</organism>
<reference evidence="1" key="1">
    <citation type="submission" date="2021-06" db="EMBL/GenBank/DDBJ databases">
        <authorList>
            <person name="Kallberg Y."/>
            <person name="Tangrot J."/>
            <person name="Rosling A."/>
        </authorList>
    </citation>
    <scope>NUCLEOTIDE SEQUENCE</scope>
    <source>
        <strain evidence="1">FL966</strain>
    </source>
</reference>
<proteinExistence type="predicted"/>